<dbReference type="PANTHER" id="PTHR30627">
    <property type="entry name" value="PEPTIDOGLYCAN D,D-TRANSPEPTIDASE"/>
    <property type="match status" value="1"/>
</dbReference>
<comment type="subcellular location">
    <subcellularLocation>
        <location evidence="1">Membrane</location>
    </subcellularLocation>
</comment>
<dbReference type="PROSITE" id="PS51178">
    <property type="entry name" value="PASTA"/>
    <property type="match status" value="1"/>
</dbReference>
<dbReference type="EMBL" id="CP046996">
    <property type="protein sequence ID" value="QHA01197.1"/>
    <property type="molecule type" value="Genomic_DNA"/>
</dbReference>
<dbReference type="SUPFAM" id="SSF56519">
    <property type="entry name" value="Penicillin binding protein dimerisation domain"/>
    <property type="match status" value="1"/>
</dbReference>
<dbReference type="GO" id="GO:0005886">
    <property type="term" value="C:plasma membrane"/>
    <property type="evidence" value="ECO:0007669"/>
    <property type="project" value="TreeGrafter"/>
</dbReference>
<evidence type="ECO:0000256" key="1">
    <source>
        <dbReference type="ARBA" id="ARBA00004370"/>
    </source>
</evidence>
<dbReference type="Pfam" id="PF03793">
    <property type="entry name" value="PASTA"/>
    <property type="match status" value="1"/>
</dbReference>
<sequence length="685" mass="73380">MVQYIKTRKRILLLFGLCSLFLLILIIRLAFVQLRDGPFLKDLADAEHYRGVPVAAKRGNIEDCNGNILAMSVSAQTVYAIPAEVRKSKRQDEIAAGLAAILDMEQGQVLQKITKRTSVEYVKKKVSAEAAAEITGKNFPGIGIIEDSTRFYPNGSLAAHILGFTGIDSQGLEGIEYSRDEELTGTSGSILTEYGANGIKIPGGQHEFIQPVQGNTVKLTIDKNIQAFAERELAKLMAGQGVNMEGKVPKNASILVMEPSTGRMLAIASAPTYDPNNYQASNASTRRNIAIQNGYEPGSTFKIITLAAAIEEGDYNPKESFTDPGYATILNKKIRCWKAGGHGTQTMVEVVENSCNPGFIMLGQRLGMDKFYQYLTAFGFGQKTGIEMSGEAKGILAKKKKATALDLATMSIGQTNNVTPIQLLTAVSAVANGGTLLEPQLVQEITLQTGQVVVPFANKTVRRVISEDTAKLEREILESVVTNGTGRRTFLPGYRVAGKTGTAQKVGSGGYIQGEYVASFIGFAPADNPRLAILVVIDGVPFYGGVVAAPVFSSVMLDSLKYLGIQPDLNAPLTPGEPLYGVEFPAVKEAATVPSVLGYSPAEAQNALKKQGFNVKVEGSGAVVIDQIPHGDAEIEKGSTVLLYLGTETGKETLAPWLEVSDPDVEAIENLGERIPISLNPDLAE</sequence>
<dbReference type="SMART" id="SM00740">
    <property type="entry name" value="PASTA"/>
    <property type="match status" value="1"/>
</dbReference>
<accession>A0A857DJS7</accession>
<comment type="similarity">
    <text evidence="2">Belongs to the transpeptidase family.</text>
</comment>
<reference evidence="6 7" key="1">
    <citation type="submission" date="2019-12" db="EMBL/GenBank/DDBJ databases">
        <title>Sequence classification of anaerobic respiratory reductive dehalogenases: First we see many, then we see few.</title>
        <authorList>
            <person name="Molenda O."/>
            <person name="Puentes Jacome L.A."/>
            <person name="Cao X."/>
            <person name="Nesbo C.L."/>
            <person name="Tang S."/>
            <person name="Morson N."/>
            <person name="Patron J."/>
            <person name="Lomheim L."/>
            <person name="Wishart D.S."/>
            <person name="Edwards E.A."/>
        </authorList>
    </citation>
    <scope>NUCLEOTIDE SEQUENCE [LARGE SCALE GENOMIC DNA]</scope>
    <source>
        <strain evidence="6 7">12DCA</strain>
    </source>
</reference>
<keyword evidence="4" id="KW-1133">Transmembrane helix</keyword>
<dbReference type="PANTHER" id="PTHR30627:SF1">
    <property type="entry name" value="PEPTIDOGLYCAN D,D-TRANSPEPTIDASE FTSI"/>
    <property type="match status" value="1"/>
</dbReference>
<evidence type="ECO:0000256" key="4">
    <source>
        <dbReference type="SAM" id="Phobius"/>
    </source>
</evidence>
<dbReference type="InterPro" id="IPR036138">
    <property type="entry name" value="PBP_dimer_sf"/>
</dbReference>
<dbReference type="Gene3D" id="3.30.10.20">
    <property type="match status" value="1"/>
</dbReference>
<evidence type="ECO:0000313" key="7">
    <source>
        <dbReference type="Proteomes" id="UP000430508"/>
    </source>
</evidence>
<evidence type="ECO:0000313" key="6">
    <source>
        <dbReference type="EMBL" id="QHA01197.1"/>
    </source>
</evidence>
<evidence type="ECO:0000259" key="5">
    <source>
        <dbReference type="PROSITE" id="PS51178"/>
    </source>
</evidence>
<dbReference type="GO" id="GO:0008658">
    <property type="term" value="F:penicillin binding"/>
    <property type="evidence" value="ECO:0007669"/>
    <property type="project" value="InterPro"/>
</dbReference>
<dbReference type="Pfam" id="PF00905">
    <property type="entry name" value="Transpeptidase"/>
    <property type="match status" value="1"/>
</dbReference>
<evidence type="ECO:0000256" key="2">
    <source>
        <dbReference type="ARBA" id="ARBA00007171"/>
    </source>
</evidence>
<dbReference type="SUPFAM" id="SSF56601">
    <property type="entry name" value="beta-lactamase/transpeptidase-like"/>
    <property type="match status" value="1"/>
</dbReference>
<organism evidence="6 7">
    <name type="scientific">Dehalobacter restrictus</name>
    <dbReference type="NCBI Taxonomy" id="55583"/>
    <lineage>
        <taxon>Bacteria</taxon>
        <taxon>Bacillati</taxon>
        <taxon>Bacillota</taxon>
        <taxon>Clostridia</taxon>
        <taxon>Eubacteriales</taxon>
        <taxon>Desulfitobacteriaceae</taxon>
        <taxon>Dehalobacter</taxon>
    </lineage>
</organism>
<dbReference type="RefSeq" id="WP_019226177.1">
    <property type="nucleotide sequence ID" value="NZ_CP046996.1"/>
</dbReference>
<dbReference type="Proteomes" id="UP000430508">
    <property type="component" value="Chromosome"/>
</dbReference>
<dbReference type="SUPFAM" id="SSF54184">
    <property type="entry name" value="Penicillin-binding protein 2x (pbp-2x), c-terminal domain"/>
    <property type="match status" value="1"/>
</dbReference>
<dbReference type="InterPro" id="IPR050515">
    <property type="entry name" value="Beta-lactam/transpept"/>
</dbReference>
<gene>
    <name evidence="6" type="ORF">GQ588_11400</name>
</gene>
<feature type="transmembrane region" description="Helical" evidence="4">
    <location>
        <begin position="12"/>
        <end position="31"/>
    </location>
</feature>
<keyword evidence="4" id="KW-0812">Transmembrane</keyword>
<feature type="domain" description="PASTA" evidence="5">
    <location>
        <begin position="588"/>
        <end position="647"/>
    </location>
</feature>
<dbReference type="GO" id="GO:0071555">
    <property type="term" value="P:cell wall organization"/>
    <property type="evidence" value="ECO:0007669"/>
    <property type="project" value="TreeGrafter"/>
</dbReference>
<dbReference type="Pfam" id="PF03717">
    <property type="entry name" value="PBP_dimer"/>
    <property type="match status" value="1"/>
</dbReference>
<keyword evidence="3 4" id="KW-0472">Membrane</keyword>
<name>A0A857DJS7_9FIRM</name>
<evidence type="ECO:0000256" key="3">
    <source>
        <dbReference type="ARBA" id="ARBA00023136"/>
    </source>
</evidence>
<proteinExistence type="inferred from homology"/>
<dbReference type="Gene3D" id="3.90.1310.10">
    <property type="entry name" value="Penicillin-binding protein 2a (Domain 2)"/>
    <property type="match status" value="1"/>
</dbReference>
<dbReference type="InterPro" id="IPR012338">
    <property type="entry name" value="Beta-lactam/transpept-like"/>
</dbReference>
<dbReference type="InterPro" id="IPR005311">
    <property type="entry name" value="PBP_dimer"/>
</dbReference>
<dbReference type="InterPro" id="IPR005543">
    <property type="entry name" value="PASTA_dom"/>
</dbReference>
<dbReference type="AlphaFoldDB" id="A0A857DJS7"/>
<dbReference type="InterPro" id="IPR001460">
    <property type="entry name" value="PCN-bd_Tpept"/>
</dbReference>
<dbReference type="CDD" id="cd06576">
    <property type="entry name" value="PASTA_Pbp2x-like_1"/>
    <property type="match status" value="1"/>
</dbReference>
<dbReference type="Gene3D" id="3.40.710.10">
    <property type="entry name" value="DD-peptidase/beta-lactamase superfamily"/>
    <property type="match status" value="1"/>
</dbReference>
<protein>
    <submittedName>
        <fullName evidence="6">PASTA domain-containing protein</fullName>
    </submittedName>
</protein>